<evidence type="ECO:0000259" key="4">
    <source>
        <dbReference type="PROSITE" id="PS50893"/>
    </source>
</evidence>
<dbReference type="PANTHER" id="PTHR24220">
    <property type="entry name" value="IMPORT ATP-BINDING PROTEIN"/>
    <property type="match status" value="1"/>
</dbReference>
<gene>
    <name evidence="5" type="ORF">GCM10023095_04830</name>
</gene>
<dbReference type="PANTHER" id="PTHR24220:SF86">
    <property type="entry name" value="ABC TRANSPORTER ABCH.1"/>
    <property type="match status" value="1"/>
</dbReference>
<dbReference type="RefSeq" id="WP_345009690.1">
    <property type="nucleotide sequence ID" value="NZ_BAABFC010000001.1"/>
</dbReference>
<keyword evidence="1" id="KW-0813">Transport</keyword>
<dbReference type="InterPro" id="IPR017911">
    <property type="entry name" value="MacB-like_ATP-bd"/>
</dbReference>
<dbReference type="CDD" id="cd03255">
    <property type="entry name" value="ABC_MJ0796_LolCDE_FtsE"/>
    <property type="match status" value="1"/>
</dbReference>
<dbReference type="GO" id="GO:0005524">
    <property type="term" value="F:ATP binding"/>
    <property type="evidence" value="ECO:0007669"/>
    <property type="project" value="UniProtKB-KW"/>
</dbReference>
<dbReference type="SMART" id="SM00382">
    <property type="entry name" value="AAA"/>
    <property type="match status" value="1"/>
</dbReference>
<keyword evidence="6" id="KW-1185">Reference proteome</keyword>
<protein>
    <submittedName>
        <fullName evidence="5">ABC transporter ATP-binding protein</fullName>
    </submittedName>
</protein>
<dbReference type="Pfam" id="PF00005">
    <property type="entry name" value="ABC_tran"/>
    <property type="match status" value="1"/>
</dbReference>
<name>A0ABP8PZF1_9GAMM</name>
<proteinExistence type="predicted"/>
<evidence type="ECO:0000256" key="2">
    <source>
        <dbReference type="ARBA" id="ARBA00022741"/>
    </source>
</evidence>
<feature type="domain" description="ABC transporter" evidence="4">
    <location>
        <begin position="7"/>
        <end position="243"/>
    </location>
</feature>
<accession>A0ABP8PZF1</accession>
<dbReference type="SUPFAM" id="SSF52540">
    <property type="entry name" value="P-loop containing nucleoside triphosphate hydrolases"/>
    <property type="match status" value="1"/>
</dbReference>
<dbReference type="EMBL" id="BAABFC010000001">
    <property type="protein sequence ID" value="GAA4493907.1"/>
    <property type="molecule type" value="Genomic_DNA"/>
</dbReference>
<keyword evidence="2" id="KW-0547">Nucleotide-binding</keyword>
<keyword evidence="3 5" id="KW-0067">ATP-binding</keyword>
<dbReference type="Proteomes" id="UP001501321">
    <property type="component" value="Unassembled WGS sequence"/>
</dbReference>
<evidence type="ECO:0000256" key="3">
    <source>
        <dbReference type="ARBA" id="ARBA00022840"/>
    </source>
</evidence>
<reference evidence="6" key="1">
    <citation type="journal article" date="2019" name="Int. J. Syst. Evol. Microbiol.">
        <title>The Global Catalogue of Microorganisms (GCM) 10K type strain sequencing project: providing services to taxonomists for standard genome sequencing and annotation.</title>
        <authorList>
            <consortium name="The Broad Institute Genomics Platform"/>
            <consortium name="The Broad Institute Genome Sequencing Center for Infectious Disease"/>
            <person name="Wu L."/>
            <person name="Ma J."/>
        </authorList>
    </citation>
    <scope>NUCLEOTIDE SEQUENCE [LARGE SCALE GENOMIC DNA]</scope>
    <source>
        <strain evidence="6">JCM 32226</strain>
    </source>
</reference>
<evidence type="ECO:0000313" key="5">
    <source>
        <dbReference type="EMBL" id="GAA4493907.1"/>
    </source>
</evidence>
<sequence>MSETPLVELTEASRRFVLGGQTVMGLDRVDLRIRQGEYLAVMGPSGSGKSTLLNLLGLLDRPDSGSYRLDGQLINPLGEQTLARLRAEKIGFVFQSFHLIPRLSAAENLALPLVLAGWSPKARAARCASLLDQLNLSERAHHLPHQLSGGQRQRVAIGRALALSPPLLLADEPTGNLDSQSGQEVMHLLESLHQQAGITLILVTHDGALGARAARQLRMADGRLVSDSGAAEGAVPRGEAPCA</sequence>
<dbReference type="InterPro" id="IPR003439">
    <property type="entry name" value="ABC_transporter-like_ATP-bd"/>
</dbReference>
<organism evidence="5 6">
    <name type="scientific">Pseudaeromonas paramecii</name>
    <dbReference type="NCBI Taxonomy" id="2138166"/>
    <lineage>
        <taxon>Bacteria</taxon>
        <taxon>Pseudomonadati</taxon>
        <taxon>Pseudomonadota</taxon>
        <taxon>Gammaproteobacteria</taxon>
        <taxon>Aeromonadales</taxon>
        <taxon>Aeromonadaceae</taxon>
        <taxon>Pseudaeromonas</taxon>
    </lineage>
</organism>
<dbReference type="InterPro" id="IPR015854">
    <property type="entry name" value="ABC_transpr_LolD-like"/>
</dbReference>
<dbReference type="Gene3D" id="3.40.50.300">
    <property type="entry name" value="P-loop containing nucleotide triphosphate hydrolases"/>
    <property type="match status" value="1"/>
</dbReference>
<evidence type="ECO:0000313" key="6">
    <source>
        <dbReference type="Proteomes" id="UP001501321"/>
    </source>
</evidence>
<comment type="caution">
    <text evidence="5">The sequence shown here is derived from an EMBL/GenBank/DDBJ whole genome shotgun (WGS) entry which is preliminary data.</text>
</comment>
<dbReference type="PROSITE" id="PS00211">
    <property type="entry name" value="ABC_TRANSPORTER_1"/>
    <property type="match status" value="1"/>
</dbReference>
<dbReference type="InterPro" id="IPR003593">
    <property type="entry name" value="AAA+_ATPase"/>
</dbReference>
<dbReference type="InterPro" id="IPR027417">
    <property type="entry name" value="P-loop_NTPase"/>
</dbReference>
<dbReference type="PROSITE" id="PS50893">
    <property type="entry name" value="ABC_TRANSPORTER_2"/>
    <property type="match status" value="1"/>
</dbReference>
<dbReference type="InterPro" id="IPR017871">
    <property type="entry name" value="ABC_transporter-like_CS"/>
</dbReference>
<evidence type="ECO:0000256" key="1">
    <source>
        <dbReference type="ARBA" id="ARBA00022448"/>
    </source>
</evidence>